<feature type="domain" description="Carrier" evidence="4">
    <location>
        <begin position="941"/>
        <end position="1016"/>
    </location>
</feature>
<keyword evidence="3" id="KW-0597">Phosphoprotein</keyword>
<dbReference type="SUPFAM" id="SSF56801">
    <property type="entry name" value="Acetyl-CoA synthetase-like"/>
    <property type="match status" value="2"/>
</dbReference>
<organism evidence="5 6">
    <name type="scientific">Acrocarpospora corrugata</name>
    <dbReference type="NCBI Taxonomy" id="35763"/>
    <lineage>
        <taxon>Bacteria</taxon>
        <taxon>Bacillati</taxon>
        <taxon>Actinomycetota</taxon>
        <taxon>Actinomycetes</taxon>
        <taxon>Streptosporangiales</taxon>
        <taxon>Streptosporangiaceae</taxon>
        <taxon>Acrocarpospora</taxon>
    </lineage>
</organism>
<dbReference type="GO" id="GO:0005737">
    <property type="term" value="C:cytoplasm"/>
    <property type="evidence" value="ECO:0007669"/>
    <property type="project" value="TreeGrafter"/>
</dbReference>
<dbReference type="Pfam" id="PF00668">
    <property type="entry name" value="Condensation"/>
    <property type="match status" value="2"/>
</dbReference>
<dbReference type="Pfam" id="PF00550">
    <property type="entry name" value="PP-binding"/>
    <property type="match status" value="2"/>
</dbReference>
<dbReference type="RefSeq" id="WP_155339341.1">
    <property type="nucleotide sequence ID" value="NZ_BAAABN010000053.1"/>
</dbReference>
<dbReference type="PANTHER" id="PTHR45527">
    <property type="entry name" value="NONRIBOSOMAL PEPTIDE SYNTHETASE"/>
    <property type="match status" value="1"/>
</dbReference>
<dbReference type="InterPro" id="IPR009081">
    <property type="entry name" value="PP-bd_ACP"/>
</dbReference>
<dbReference type="FunFam" id="1.10.1200.10:FF:000005">
    <property type="entry name" value="Nonribosomal peptide synthetase 1"/>
    <property type="match status" value="1"/>
</dbReference>
<dbReference type="InterPro" id="IPR025110">
    <property type="entry name" value="AMP-bd_C"/>
</dbReference>
<name>A0A5M3W327_9ACTN</name>
<dbReference type="FunFam" id="2.30.38.10:FF:000001">
    <property type="entry name" value="Non-ribosomal peptide synthetase PvdI"/>
    <property type="match status" value="1"/>
</dbReference>
<dbReference type="InterPro" id="IPR001242">
    <property type="entry name" value="Condensation_dom"/>
</dbReference>
<dbReference type="GO" id="GO:0044550">
    <property type="term" value="P:secondary metabolite biosynthetic process"/>
    <property type="evidence" value="ECO:0007669"/>
    <property type="project" value="TreeGrafter"/>
</dbReference>
<dbReference type="InterPro" id="IPR042099">
    <property type="entry name" value="ANL_N_sf"/>
</dbReference>
<evidence type="ECO:0000256" key="2">
    <source>
        <dbReference type="ARBA" id="ARBA00022450"/>
    </source>
</evidence>
<dbReference type="InterPro" id="IPR036736">
    <property type="entry name" value="ACP-like_sf"/>
</dbReference>
<dbReference type="InterPro" id="IPR020806">
    <property type="entry name" value="PKS_PP-bd"/>
</dbReference>
<dbReference type="Gene3D" id="3.30.559.10">
    <property type="entry name" value="Chloramphenicol acetyltransferase-like domain"/>
    <property type="match status" value="2"/>
</dbReference>
<dbReference type="InterPro" id="IPR000873">
    <property type="entry name" value="AMP-dep_synth/lig_dom"/>
</dbReference>
<evidence type="ECO:0000256" key="3">
    <source>
        <dbReference type="ARBA" id="ARBA00022553"/>
    </source>
</evidence>
<dbReference type="SMART" id="SM00823">
    <property type="entry name" value="PKS_PP"/>
    <property type="match status" value="2"/>
</dbReference>
<comment type="caution">
    <text evidence="5">The sequence shown here is derived from an EMBL/GenBank/DDBJ whole genome shotgun (WGS) entry which is preliminary data.</text>
</comment>
<dbReference type="GO" id="GO:0031177">
    <property type="term" value="F:phosphopantetheine binding"/>
    <property type="evidence" value="ECO:0007669"/>
    <property type="project" value="InterPro"/>
</dbReference>
<dbReference type="CDD" id="cd05930">
    <property type="entry name" value="A_NRPS"/>
    <property type="match status" value="2"/>
</dbReference>
<dbReference type="GO" id="GO:0043041">
    <property type="term" value="P:amino acid activation for nonribosomal peptide biosynthetic process"/>
    <property type="evidence" value="ECO:0007669"/>
    <property type="project" value="TreeGrafter"/>
</dbReference>
<dbReference type="InterPro" id="IPR020845">
    <property type="entry name" value="AMP-binding_CS"/>
</dbReference>
<evidence type="ECO:0000256" key="1">
    <source>
        <dbReference type="ARBA" id="ARBA00001957"/>
    </source>
</evidence>
<dbReference type="GO" id="GO:0008610">
    <property type="term" value="P:lipid biosynthetic process"/>
    <property type="evidence" value="ECO:0007669"/>
    <property type="project" value="UniProtKB-ARBA"/>
</dbReference>
<reference evidence="5 6" key="1">
    <citation type="submission" date="2019-10" db="EMBL/GenBank/DDBJ databases">
        <title>Whole genome shotgun sequence of Acrocarpospora corrugata NBRC 13972.</title>
        <authorList>
            <person name="Ichikawa N."/>
            <person name="Kimura A."/>
            <person name="Kitahashi Y."/>
            <person name="Komaki H."/>
            <person name="Oguchi A."/>
        </authorList>
    </citation>
    <scope>NUCLEOTIDE SEQUENCE [LARGE SCALE GENOMIC DNA]</scope>
    <source>
        <strain evidence="5 6">NBRC 13972</strain>
    </source>
</reference>
<dbReference type="PANTHER" id="PTHR45527:SF1">
    <property type="entry name" value="FATTY ACID SYNTHASE"/>
    <property type="match status" value="1"/>
</dbReference>
<dbReference type="Gene3D" id="3.30.300.30">
    <property type="match status" value="2"/>
</dbReference>
<dbReference type="PROSITE" id="PS00455">
    <property type="entry name" value="AMP_BINDING"/>
    <property type="match status" value="1"/>
</dbReference>
<dbReference type="InterPro" id="IPR029058">
    <property type="entry name" value="AB_hydrolase_fold"/>
</dbReference>
<dbReference type="Gene3D" id="1.10.1200.10">
    <property type="entry name" value="ACP-like"/>
    <property type="match status" value="1"/>
</dbReference>
<dbReference type="Pfam" id="PF00501">
    <property type="entry name" value="AMP-binding"/>
    <property type="match status" value="3"/>
</dbReference>
<feature type="domain" description="Carrier" evidence="4">
    <location>
        <begin position="1985"/>
        <end position="2060"/>
    </location>
</feature>
<keyword evidence="2" id="KW-0596">Phosphopantetheine</keyword>
<proteinExistence type="predicted"/>
<dbReference type="PROSITE" id="PS50075">
    <property type="entry name" value="CARRIER"/>
    <property type="match status" value="2"/>
</dbReference>
<comment type="cofactor">
    <cofactor evidence="1">
        <name>pantetheine 4'-phosphate</name>
        <dbReference type="ChEBI" id="CHEBI:47942"/>
    </cofactor>
</comment>
<dbReference type="InterPro" id="IPR045851">
    <property type="entry name" value="AMP-bd_C_sf"/>
</dbReference>
<dbReference type="FunFam" id="3.40.50.12780:FF:000012">
    <property type="entry name" value="Non-ribosomal peptide synthetase"/>
    <property type="match status" value="1"/>
</dbReference>
<keyword evidence="6" id="KW-1185">Reference proteome</keyword>
<dbReference type="EMBL" id="BLAD01000065">
    <property type="protein sequence ID" value="GES03164.1"/>
    <property type="molecule type" value="Genomic_DNA"/>
</dbReference>
<evidence type="ECO:0000259" key="4">
    <source>
        <dbReference type="PROSITE" id="PS50075"/>
    </source>
</evidence>
<dbReference type="NCBIfam" id="TIGR01733">
    <property type="entry name" value="AA-adenyl-dom"/>
    <property type="match status" value="2"/>
</dbReference>
<dbReference type="Gene3D" id="3.30.559.30">
    <property type="entry name" value="Nonribosomal peptide synthetase, condensation domain"/>
    <property type="match status" value="2"/>
</dbReference>
<evidence type="ECO:0000313" key="5">
    <source>
        <dbReference type="EMBL" id="GES03164.1"/>
    </source>
</evidence>
<dbReference type="OrthoDB" id="3802848at2"/>
<dbReference type="Gene3D" id="3.40.50.12780">
    <property type="entry name" value="N-terminal domain of ligase-like"/>
    <property type="match status" value="2"/>
</dbReference>
<sequence length="2086" mass="226279">MEAFSPAKQALLARLRRGAHPETVIPRVDSSGPFPLSYSQERVWFAEQLVPDMRSSNLVVAVRIPAVLDPADVERRLAALVAEHDVLRMSVEMIGETPGLVVADTVPIQVPVIDRSGYHGQDLDSMARQEALAISGRGYDLACAPLWRIELVRLPGAETMVVIAAHHLILDGTSLTLLGGALAGLLATPELPVRFVDFAAWQREQVEGGAFAAESDYWRRQLADLPARLELPADRRRPARVTFDGATISAPVPERTAQRVRAFAKETAATPYMVLLATFKAVLHRWTGEQDLVVGSSVSGRTRPEIEHLLGTFNNMIVLRTSLDGRPSLRELVGRVKQVATEGFDRQNLPYEWLVRELRGGGAEPPVTVCFNMPAQDVPLRLVDLPVVPEGAQFELTAHIMPEPDEGLRVQFEYSADLFDESTVRELLDQYLSLIDELLRNPDLPIAQAPMAASVLEGAPAELTGTLPEFVIAQARRTPDAIAVISGADSLTYAELVRRARGTAAALRARGAGPGVPVGVQLARGLELPVAVLGAWLAGAAYVPLDPAQPEARTRLIVAETGALVLDEATHTGVAPDVRVELGDPAYVIYTSGSTGRPKGSVITHAAIANRVLWAVRRYAFGPGDRMLQKTRITFDAHVWEFFAPLVSGGAVVMAPAGVEEDPEAMLRAVADHQVSVLQVVPSVLRLLAEDSLSAGWARCRNLRLLFSAGEPLHAELCQRIFTRRPGIEIVNTYGPTECAIDVSAQDVDPGQTAGPIPIGRPIDGVRLLVLDREGEPAPPWVPGDLYVGGIAVGLGYLGRQDLTAAAFVPDPAGGVGRLYRTGDRARLRGDGALEFLGRRDGQLKINGVRVEPGEVESVLVRHPAVPAATVVAREGNLIAYVTGSVPHDDLRAFLREWLPAPMLPGRFVTLDRLPLNASGKVDRAALPEPGAPAVPSSRLAARDPIEEKIVGIWAEFLGLQTPGVRDDFFALGGHSLLMTRLGLRLRGEFGVEIPLRDLLGATTVEQQAALVGRAKTAGDRIAPVGRDLPLLLSPGQRRLWFLDRMEPGGTLYTVPLAVRLRGRLDSVRLENAITEVARRHEVLRTRYDDGPVQIVMPEPSVPLRHAEAPLFEVLDDELGRPFDLDRGQVMRAVLVRQAEDDHVLVLLLHHIACDGWSLEILLRELGEIYAGGSPELPSIQFGDFAVWQNSERRDGSSLAYWRKKLDGLTPLELPPDRPRLAEWSGRGAVSGFVIPADLAGRLRELGRAHAATPFMTFLAPFLVLLSRYTGSIDTVVGTPLAGRAQPEIEDLIGFFANTLVLRTDLSGDPAFPELLGRVKSTVLEAYAHQELPFERLVEEVGQRRDLSRNPLFQIMFEMGGEQAADSLGFGGLTAERLVEMPWHTAKFDLTMSLLERTDGSVLGYVEYATDLFDAVTMAQLVGRYRRVLEAVAADPALRPSELDVFTGEERRLIGAETDGEERGLVGTESASEERRLIGAETVGEEVAECMHEMFERQAAASPDTLAVVEMDGDRLTYAELDARANALAHGLRRRGVVAETPVHVFLGRGAAMVTAMLATLKAGGVYVPLDVDAPPARMSGLDARFVVTTPELADRARLYAADLVLVGPEVAAEPPAAEVTPGDLAYTIFTSGSTGRPKGVMVDHRAWTGHARAIAREFELKPSDRVLLMSSPAFDVSMEQVAVTLLSGATLVVAAQELTSPARMPALMAEHQVTVAEIPPSYYREMVGHCDEGLAGLRLLSVGSDVVRHDDAGKWFATGLPARFVSGYGPTETTVTCTLARVTAEEVAVRPGADPIPIGRPVGHTRVHVLDAQLNAVPFGVPGELYIGGARLARGYAGRPDLTADRFVPDPFRHGERLYRTGDLVRYREDGSLRFLGRTDNQVKLRGFRIETGEVEAALLGHPQVREAAVVAFGVGDERGLAAYAATRCAPDELREFLTGRLPGYMVPTRWTVLDRLPLTAGGKVDRRALRLIEPSAVRSPGRRPRTPAEERIAGIWASVLDVEGIGIDQDFFALGGHSLRAARVHTRIQEAFGVELPLRRLFEATTIADLAQAVQAAIEDDLALLSDTEIAALLEEEEPSDRHI</sequence>
<dbReference type="SUPFAM" id="SSF47336">
    <property type="entry name" value="ACP-like"/>
    <property type="match status" value="2"/>
</dbReference>
<dbReference type="Proteomes" id="UP000334990">
    <property type="component" value="Unassembled WGS sequence"/>
</dbReference>
<dbReference type="InterPro" id="IPR023213">
    <property type="entry name" value="CAT-like_dom_sf"/>
</dbReference>
<dbReference type="Gene3D" id="3.40.50.1820">
    <property type="entry name" value="alpha/beta hydrolase"/>
    <property type="match status" value="1"/>
</dbReference>
<evidence type="ECO:0000313" key="6">
    <source>
        <dbReference type="Proteomes" id="UP000334990"/>
    </source>
</evidence>
<dbReference type="SUPFAM" id="SSF52777">
    <property type="entry name" value="CoA-dependent acyltransferases"/>
    <property type="match status" value="4"/>
</dbReference>
<dbReference type="InterPro" id="IPR010071">
    <property type="entry name" value="AA_adenyl_dom"/>
</dbReference>
<dbReference type="GO" id="GO:0003824">
    <property type="term" value="F:catalytic activity"/>
    <property type="evidence" value="ECO:0007669"/>
    <property type="project" value="InterPro"/>
</dbReference>
<gene>
    <name evidence="5" type="primary">pvdJ</name>
    <name evidence="5" type="ORF">Acor_52300</name>
</gene>
<accession>A0A5M3W327</accession>
<dbReference type="Pfam" id="PF13193">
    <property type="entry name" value="AMP-binding_C"/>
    <property type="match status" value="2"/>
</dbReference>
<protein>
    <submittedName>
        <fullName evidence="5">Pyoverdine biosynthesis protein PvdJ</fullName>
    </submittedName>
</protein>
<dbReference type="CDD" id="cd19531">
    <property type="entry name" value="LCL_NRPS-like"/>
    <property type="match status" value="2"/>
</dbReference>